<dbReference type="GO" id="GO:0016787">
    <property type="term" value="F:hydrolase activity"/>
    <property type="evidence" value="ECO:0007669"/>
    <property type="project" value="UniProtKB-KW"/>
</dbReference>
<name>A0A143PHJ1_LUTPR</name>
<keyword evidence="3" id="KW-1185">Reference proteome</keyword>
<dbReference type="InterPro" id="IPR036705">
    <property type="entry name" value="Ribosyl_crysJ1_sf"/>
</dbReference>
<protein>
    <submittedName>
        <fullName evidence="2">ADP-ribosylglycohydrolase</fullName>
    </submittedName>
</protein>
<evidence type="ECO:0000313" key="3">
    <source>
        <dbReference type="Proteomes" id="UP000076079"/>
    </source>
</evidence>
<reference evidence="3" key="2">
    <citation type="submission" date="2016-04" db="EMBL/GenBank/DDBJ databases">
        <title>First Complete Genome Sequence of a Subdivision 6 Acidobacterium.</title>
        <authorList>
            <person name="Huang S."/>
            <person name="Vieira S."/>
            <person name="Bunk B."/>
            <person name="Riedel T."/>
            <person name="Sproeer C."/>
            <person name="Overmann J."/>
        </authorList>
    </citation>
    <scope>NUCLEOTIDE SEQUENCE [LARGE SCALE GENOMIC DNA]</scope>
    <source>
        <strain evidence="3">DSM 100886 HEG_-6_39</strain>
    </source>
</reference>
<feature type="chain" id="PRO_5007511336" evidence="1">
    <location>
        <begin position="25"/>
        <end position="516"/>
    </location>
</feature>
<dbReference type="Pfam" id="PF03747">
    <property type="entry name" value="ADP_ribosyl_GH"/>
    <property type="match status" value="1"/>
</dbReference>
<evidence type="ECO:0000256" key="1">
    <source>
        <dbReference type="SAM" id="SignalP"/>
    </source>
</evidence>
<dbReference type="Proteomes" id="UP000076079">
    <property type="component" value="Chromosome"/>
</dbReference>
<dbReference type="SUPFAM" id="SSF101478">
    <property type="entry name" value="ADP-ribosylglycohydrolase"/>
    <property type="match status" value="1"/>
</dbReference>
<evidence type="ECO:0000313" key="2">
    <source>
        <dbReference type="EMBL" id="AMY07991.1"/>
    </source>
</evidence>
<dbReference type="Gene3D" id="1.10.4080.10">
    <property type="entry name" value="ADP-ribosylation/Crystallin J1"/>
    <property type="match status" value="1"/>
</dbReference>
<dbReference type="AlphaFoldDB" id="A0A143PHJ1"/>
<dbReference type="KEGG" id="abac:LuPra_01179"/>
<dbReference type="RefSeq" id="WP_110169871.1">
    <property type="nucleotide sequence ID" value="NZ_CP015136.1"/>
</dbReference>
<reference evidence="2 3" key="1">
    <citation type="journal article" date="2016" name="Genome Announc.">
        <title>First Complete Genome Sequence of a Subdivision 6 Acidobacterium Strain.</title>
        <authorList>
            <person name="Huang S."/>
            <person name="Vieira S."/>
            <person name="Bunk B."/>
            <person name="Riedel T."/>
            <person name="Sproer C."/>
            <person name="Overmann J."/>
        </authorList>
    </citation>
    <scope>NUCLEOTIDE SEQUENCE [LARGE SCALE GENOMIC DNA]</scope>
    <source>
        <strain evidence="3">DSM 100886 HEG_-6_39</strain>
    </source>
</reference>
<dbReference type="Gene3D" id="2.60.120.260">
    <property type="entry name" value="Galactose-binding domain-like"/>
    <property type="match status" value="1"/>
</dbReference>
<organism evidence="2 3">
    <name type="scientific">Luteitalea pratensis</name>
    <dbReference type="NCBI Taxonomy" id="1855912"/>
    <lineage>
        <taxon>Bacteria</taxon>
        <taxon>Pseudomonadati</taxon>
        <taxon>Acidobacteriota</taxon>
        <taxon>Vicinamibacteria</taxon>
        <taxon>Vicinamibacterales</taxon>
        <taxon>Vicinamibacteraceae</taxon>
        <taxon>Luteitalea</taxon>
    </lineage>
</organism>
<keyword evidence="2" id="KW-0378">Hydrolase</keyword>
<keyword evidence="1" id="KW-0732">Signal</keyword>
<dbReference type="InterPro" id="IPR005502">
    <property type="entry name" value="Ribosyl_crysJ1"/>
</dbReference>
<dbReference type="EMBL" id="CP015136">
    <property type="protein sequence ID" value="AMY07991.1"/>
    <property type="molecule type" value="Genomic_DNA"/>
</dbReference>
<proteinExistence type="predicted"/>
<dbReference type="PATRIC" id="fig|1813736.3.peg.1224"/>
<gene>
    <name evidence="2" type="ORF">LuPra_01179</name>
</gene>
<accession>A0A143PHJ1</accession>
<sequence length="516" mass="57296" precursor="true">MQMQPAVVLALLCAAVVVPGGAGAQGRPDARAELRLSKAVLRDKIRGGWAAQTIGVTFGGPTEFNYNGTFIQDYEPIPWYAGYLRETYERNPGLYDDVYVDLTFVDVIEKHGLDAPAATFGKALANAEYMLWHANQMARYNVLRGLAPPDSGHWRNNPEADDIDFQIEADFIGLMSPGLPNAATAYADKVGHIMNSGDGWYGGVFVAAMYSLAFVHDDVRTVVTRALDTIPAASRFHRTISATIRLHDEHPTDWKRAWFELQRQYSEDIGCPDGVFAAFNIDARLNAAYVVLGLLYGEGDMSRTISVATRAGQDSDCNPATAAGVLGTILGYERIPAYWKQGLAEVEGLPFKYTTISLDDAYRLSYKHALEMVRRAGGREDGEDVVIRVEAPAPVRLEQNFEGHHPVAEVRLARATQGDETRFTFDGIGFAIQGDVRSEDGKDHLLIVDMFIDDVKADTVELPTNTTRRRFIPFWRYELPDGRHTVRLKLRELEPGATLRLQRAIIYGRTPKAPEI</sequence>
<dbReference type="STRING" id="1855912.LuPra_01179"/>
<feature type="signal peptide" evidence="1">
    <location>
        <begin position="1"/>
        <end position="24"/>
    </location>
</feature>
<dbReference type="OrthoDB" id="9761704at2"/>